<protein>
    <submittedName>
        <fullName evidence="2">Uncharacterized protein</fullName>
    </submittedName>
</protein>
<proteinExistence type="predicted"/>
<keyword evidence="1" id="KW-0812">Transmembrane</keyword>
<dbReference type="Proteomes" id="UP001153365">
    <property type="component" value="Unassembled WGS sequence"/>
</dbReference>
<dbReference type="EMBL" id="CALTRL010004282">
    <property type="protein sequence ID" value="CAH7682782.1"/>
    <property type="molecule type" value="Genomic_DNA"/>
</dbReference>
<evidence type="ECO:0000256" key="1">
    <source>
        <dbReference type="SAM" id="Phobius"/>
    </source>
</evidence>
<gene>
    <name evidence="2" type="ORF">PPACK8108_LOCUS15884</name>
</gene>
<reference evidence="2" key="1">
    <citation type="submission" date="2022-06" db="EMBL/GenBank/DDBJ databases">
        <authorList>
            <consortium name="SYNGENTA / RWTH Aachen University"/>
        </authorList>
    </citation>
    <scope>NUCLEOTIDE SEQUENCE</scope>
</reference>
<sequence length="53" mass="6216">MNQAIKILETHSQDLKLPSYNQLLIAVDLVFMDAILCEIIIRLINYSRPIFFH</sequence>
<feature type="transmembrane region" description="Helical" evidence="1">
    <location>
        <begin position="23"/>
        <end position="44"/>
    </location>
</feature>
<comment type="caution">
    <text evidence="2">The sequence shown here is derived from an EMBL/GenBank/DDBJ whole genome shotgun (WGS) entry which is preliminary data.</text>
</comment>
<keyword evidence="3" id="KW-1185">Reference proteome</keyword>
<evidence type="ECO:0000313" key="2">
    <source>
        <dbReference type="EMBL" id="CAH7682782.1"/>
    </source>
</evidence>
<evidence type="ECO:0000313" key="3">
    <source>
        <dbReference type="Proteomes" id="UP001153365"/>
    </source>
</evidence>
<dbReference type="AlphaFoldDB" id="A0AAV0BA22"/>
<keyword evidence="1" id="KW-0472">Membrane</keyword>
<organism evidence="2 3">
    <name type="scientific">Phakopsora pachyrhizi</name>
    <name type="common">Asian soybean rust disease fungus</name>
    <dbReference type="NCBI Taxonomy" id="170000"/>
    <lineage>
        <taxon>Eukaryota</taxon>
        <taxon>Fungi</taxon>
        <taxon>Dikarya</taxon>
        <taxon>Basidiomycota</taxon>
        <taxon>Pucciniomycotina</taxon>
        <taxon>Pucciniomycetes</taxon>
        <taxon>Pucciniales</taxon>
        <taxon>Phakopsoraceae</taxon>
        <taxon>Phakopsora</taxon>
    </lineage>
</organism>
<accession>A0AAV0BA22</accession>
<keyword evidence="1" id="KW-1133">Transmembrane helix</keyword>
<name>A0AAV0BA22_PHAPC</name>